<feature type="transmembrane region" description="Helical" evidence="1">
    <location>
        <begin position="174"/>
        <end position="195"/>
    </location>
</feature>
<comment type="caution">
    <text evidence="3">The sequence shown here is derived from an EMBL/GenBank/DDBJ whole genome shotgun (WGS) entry which is preliminary data.</text>
</comment>
<keyword evidence="1" id="KW-0472">Membrane</keyword>
<evidence type="ECO:0000256" key="2">
    <source>
        <dbReference type="SAM" id="SignalP"/>
    </source>
</evidence>
<keyword evidence="4" id="KW-1185">Reference proteome</keyword>
<reference evidence="3 4" key="1">
    <citation type="submission" date="2017-12" db="EMBL/GenBank/DDBJ databases">
        <title>Sequencing, de novo assembly and annotation of complete genome of a new Thraustochytrid species, strain FCC1311.</title>
        <authorList>
            <person name="Sedici K."/>
            <person name="Godart F."/>
            <person name="Aiese Cigliano R."/>
            <person name="Sanseverino W."/>
            <person name="Barakat M."/>
            <person name="Ortet P."/>
            <person name="Marechal E."/>
            <person name="Cagnac O."/>
            <person name="Amato A."/>
        </authorList>
    </citation>
    <scope>NUCLEOTIDE SEQUENCE [LARGE SCALE GENOMIC DNA]</scope>
</reference>
<gene>
    <name evidence="3" type="ORF">FCC1311_067582</name>
</gene>
<feature type="signal peptide" evidence="2">
    <location>
        <begin position="1"/>
        <end position="20"/>
    </location>
</feature>
<feature type="transmembrane region" description="Helical" evidence="1">
    <location>
        <begin position="81"/>
        <end position="102"/>
    </location>
</feature>
<accession>A0A2R5GLC1</accession>
<dbReference type="InParanoid" id="A0A2R5GLC1"/>
<name>A0A2R5GLC1_9STRA</name>
<keyword evidence="1" id="KW-0812">Transmembrane</keyword>
<dbReference type="Proteomes" id="UP000241890">
    <property type="component" value="Unassembled WGS sequence"/>
</dbReference>
<evidence type="ECO:0000256" key="1">
    <source>
        <dbReference type="SAM" id="Phobius"/>
    </source>
</evidence>
<feature type="transmembrane region" description="Helical" evidence="1">
    <location>
        <begin position="114"/>
        <end position="132"/>
    </location>
</feature>
<organism evidence="3 4">
    <name type="scientific">Hondaea fermentalgiana</name>
    <dbReference type="NCBI Taxonomy" id="2315210"/>
    <lineage>
        <taxon>Eukaryota</taxon>
        <taxon>Sar</taxon>
        <taxon>Stramenopiles</taxon>
        <taxon>Bigyra</taxon>
        <taxon>Labyrinthulomycetes</taxon>
        <taxon>Thraustochytrida</taxon>
        <taxon>Thraustochytriidae</taxon>
        <taxon>Hondaea</taxon>
    </lineage>
</organism>
<keyword evidence="1" id="KW-1133">Transmembrane helix</keyword>
<sequence length="200" mass="22037">MGNLPLFVMNASVFGSSVLAYLAPGWTALKVGDTTFGHGVYYGYSKYSGDDYDEVPYTYIQTAGVPLDDDGNVVTVKDAQWVGMPILGAVIIALALVQMCFSCSSGKGLSIVKFTNVMMILLAVAIMVVYVYTDFWIRVGDACDNGTYYSCDEGMITWTFSNLVGGEVVIYKFWWSYFFGCVLIFFCLLSFCLAAQYQKA</sequence>
<keyword evidence="2" id="KW-0732">Signal</keyword>
<protein>
    <submittedName>
        <fullName evidence="3">Uncharacterized protein</fullName>
    </submittedName>
</protein>
<evidence type="ECO:0000313" key="4">
    <source>
        <dbReference type="Proteomes" id="UP000241890"/>
    </source>
</evidence>
<proteinExistence type="predicted"/>
<dbReference type="EMBL" id="BEYU01000077">
    <property type="protein sequence ID" value="GBG30538.1"/>
    <property type="molecule type" value="Genomic_DNA"/>
</dbReference>
<feature type="chain" id="PRO_5015346564" evidence="2">
    <location>
        <begin position="21"/>
        <end position="200"/>
    </location>
</feature>
<dbReference type="AlphaFoldDB" id="A0A2R5GLC1"/>
<evidence type="ECO:0000313" key="3">
    <source>
        <dbReference type="EMBL" id="GBG30538.1"/>
    </source>
</evidence>